<dbReference type="Proteomes" id="UP000766246">
    <property type="component" value="Unassembled WGS sequence"/>
</dbReference>
<accession>A0A927UAJ8</accession>
<protein>
    <submittedName>
        <fullName evidence="1">Uncharacterized protein</fullName>
    </submittedName>
</protein>
<name>A0A927UAJ8_9FIRM</name>
<organism evidence="1 2">
    <name type="scientific">Pseudobutyrivibrio ruminis</name>
    <dbReference type="NCBI Taxonomy" id="46206"/>
    <lineage>
        <taxon>Bacteria</taxon>
        <taxon>Bacillati</taxon>
        <taxon>Bacillota</taxon>
        <taxon>Clostridia</taxon>
        <taxon>Lachnospirales</taxon>
        <taxon>Lachnospiraceae</taxon>
        <taxon>Pseudobutyrivibrio</taxon>
    </lineage>
</organism>
<proteinExistence type="predicted"/>
<reference evidence="1" key="1">
    <citation type="submission" date="2019-04" db="EMBL/GenBank/DDBJ databases">
        <title>Evolution of Biomass-Degrading Anaerobic Consortia Revealed by Metagenomics.</title>
        <authorList>
            <person name="Peng X."/>
        </authorList>
    </citation>
    <scope>NUCLEOTIDE SEQUENCE</scope>
    <source>
        <strain evidence="1">SIG311</strain>
    </source>
</reference>
<evidence type="ECO:0000313" key="2">
    <source>
        <dbReference type="Proteomes" id="UP000766246"/>
    </source>
</evidence>
<dbReference type="AlphaFoldDB" id="A0A927UAJ8"/>
<evidence type="ECO:0000313" key="1">
    <source>
        <dbReference type="EMBL" id="MBE5918799.1"/>
    </source>
</evidence>
<sequence>MNKKEQDKFVKEFIERKPTRCSKCKGRIRYIGAGRYECFDCGNEEIDDFGKVKDYIDENGPSPAIIISENTGVPEDIINGMLRQGRLEIPEGSAVYITCESCGCSIRYGRFCPDCIRNRTNSLKGVFFNPEVGEKPQREVPNQEGKMHFFNLSKIRK</sequence>
<dbReference type="EMBL" id="SVER01000005">
    <property type="protein sequence ID" value="MBE5918799.1"/>
    <property type="molecule type" value="Genomic_DNA"/>
</dbReference>
<comment type="caution">
    <text evidence="1">The sequence shown here is derived from an EMBL/GenBank/DDBJ whole genome shotgun (WGS) entry which is preliminary data.</text>
</comment>
<gene>
    <name evidence="1" type="ORF">E7272_03050</name>
</gene>